<dbReference type="PROSITE" id="PS51257">
    <property type="entry name" value="PROKAR_LIPOPROTEIN"/>
    <property type="match status" value="1"/>
</dbReference>
<feature type="domain" description="L,D-TPase catalytic" evidence="9">
    <location>
        <begin position="245"/>
        <end position="375"/>
    </location>
</feature>
<evidence type="ECO:0000256" key="6">
    <source>
        <dbReference type="ARBA" id="ARBA00023316"/>
    </source>
</evidence>
<protein>
    <submittedName>
        <fullName evidence="11">Lipoprotein-anchoring transpeptidase ErfK/SrfK</fullName>
    </submittedName>
</protein>
<dbReference type="Pfam" id="PF03734">
    <property type="entry name" value="YkuD"/>
    <property type="match status" value="1"/>
</dbReference>
<dbReference type="PANTHER" id="PTHR30582:SF2">
    <property type="entry name" value="L,D-TRANSPEPTIDASE YCIB-RELATED"/>
    <property type="match status" value="1"/>
</dbReference>
<dbReference type="Gene3D" id="2.40.440.10">
    <property type="entry name" value="L,D-transpeptidase catalytic domain-like"/>
    <property type="match status" value="1"/>
</dbReference>
<dbReference type="GO" id="GO:0008360">
    <property type="term" value="P:regulation of cell shape"/>
    <property type="evidence" value="ECO:0007669"/>
    <property type="project" value="UniProtKB-UniRule"/>
</dbReference>
<sequence>MRRISMVGGVLGGVLLLAACGGGGTGGGAGAGGPVRGGGSSPAAPKASAAVLSIEPGDGAQDVAPGAVKVSVATGKLTGVTVTDQDGRPVEGAIAADSLSWVPATGGLAVGATYRVNAEAADADGVATTATSTFTTLVPKRTAKVEDNVVTGDSFGVGMIISVDFGVKVKNKEAVERAVVVEASDGTQVKGHWFENDTRLDLRPAEYWKPGTTVQVHLRTKSVELAPGVYGATQRDEHFTIARSRISEVDARTHQMVVKEDGKPDQTIPIVAGTNDNPSWNGTMTISAKSRMEKMTSEGQTNLKGPGYEAMEPHAMRLTSSGTYLHGNPQAAGSVGRANISHGCIGMVDTPQGDENSTAGKVYAASKIGDVVIVRNSVKQEPLDPSNGLSGWTVPWSQW</sequence>
<comment type="caution">
    <text evidence="11">The sequence shown here is derived from an EMBL/GenBank/DDBJ whole genome shotgun (WGS) entry which is preliminary data.</text>
</comment>
<dbReference type="OrthoDB" id="5242354at2"/>
<comment type="pathway">
    <text evidence="1 7">Cell wall biogenesis; peptidoglycan biosynthesis.</text>
</comment>
<feature type="active site" description="Nucleophile" evidence="7">
    <location>
        <position position="344"/>
    </location>
</feature>
<proteinExistence type="predicted"/>
<evidence type="ECO:0000256" key="4">
    <source>
        <dbReference type="ARBA" id="ARBA00022984"/>
    </source>
</evidence>
<evidence type="ECO:0000256" key="2">
    <source>
        <dbReference type="ARBA" id="ARBA00022679"/>
    </source>
</evidence>
<dbReference type="Proteomes" id="UP000266906">
    <property type="component" value="Unassembled WGS sequence"/>
</dbReference>
<keyword evidence="3 7" id="KW-0133">Cell shape</keyword>
<dbReference type="EMBL" id="RJVJ01000001">
    <property type="protein sequence ID" value="ROR43516.1"/>
    <property type="molecule type" value="Genomic_DNA"/>
</dbReference>
<gene>
    <name evidence="11" type="ORF">EDD38_2171</name>
    <name evidence="10" type="ORF">EDD39_1680</name>
</gene>
<dbReference type="PROSITE" id="PS52029">
    <property type="entry name" value="LD_TPASE"/>
    <property type="match status" value="1"/>
</dbReference>
<dbReference type="EMBL" id="RKQG01000001">
    <property type="protein sequence ID" value="RPE33866.1"/>
    <property type="molecule type" value="Genomic_DNA"/>
</dbReference>
<accession>A0A8G1UGH4</accession>
<evidence type="ECO:0000259" key="9">
    <source>
        <dbReference type="PROSITE" id="PS52029"/>
    </source>
</evidence>
<dbReference type="Pfam" id="PF17964">
    <property type="entry name" value="Big_10"/>
    <property type="match status" value="1"/>
</dbReference>
<feature type="active site" description="Proton donor/acceptor" evidence="7">
    <location>
        <position position="326"/>
    </location>
</feature>
<dbReference type="Proteomes" id="UP000267408">
    <property type="component" value="Unassembled WGS sequence"/>
</dbReference>
<feature type="signal peptide" evidence="8">
    <location>
        <begin position="1"/>
        <end position="19"/>
    </location>
</feature>
<evidence type="ECO:0000313" key="13">
    <source>
        <dbReference type="Proteomes" id="UP000267408"/>
    </source>
</evidence>
<evidence type="ECO:0000256" key="3">
    <source>
        <dbReference type="ARBA" id="ARBA00022960"/>
    </source>
</evidence>
<feature type="chain" id="PRO_5044596162" evidence="8">
    <location>
        <begin position="20"/>
        <end position="399"/>
    </location>
</feature>
<dbReference type="GO" id="GO:0005576">
    <property type="term" value="C:extracellular region"/>
    <property type="evidence" value="ECO:0007669"/>
    <property type="project" value="TreeGrafter"/>
</dbReference>
<keyword evidence="12" id="KW-1185">Reference proteome</keyword>
<evidence type="ECO:0000256" key="1">
    <source>
        <dbReference type="ARBA" id="ARBA00004752"/>
    </source>
</evidence>
<dbReference type="InterPro" id="IPR005490">
    <property type="entry name" value="LD_TPept_cat_dom"/>
</dbReference>
<reference evidence="12 13" key="1">
    <citation type="submission" date="2018-11" db="EMBL/GenBank/DDBJ databases">
        <title>Sequencing the genomes of 1000 actinobacteria strains.</title>
        <authorList>
            <person name="Klenk H.-P."/>
        </authorList>
    </citation>
    <scope>NUCLEOTIDE SEQUENCE [LARGE SCALE GENOMIC DNA]</scope>
    <source>
        <strain evidence="10 13">DSM 44780</strain>
        <strain evidence="11 12">DSM 44781</strain>
    </source>
</reference>
<dbReference type="PANTHER" id="PTHR30582">
    <property type="entry name" value="L,D-TRANSPEPTIDASE"/>
    <property type="match status" value="1"/>
</dbReference>
<keyword evidence="4 7" id="KW-0573">Peptidoglycan synthesis</keyword>
<evidence type="ECO:0000313" key="11">
    <source>
        <dbReference type="EMBL" id="RPE33866.1"/>
    </source>
</evidence>
<dbReference type="CDD" id="cd16913">
    <property type="entry name" value="YkuD_like"/>
    <property type="match status" value="1"/>
</dbReference>
<evidence type="ECO:0000256" key="8">
    <source>
        <dbReference type="SAM" id="SignalP"/>
    </source>
</evidence>
<dbReference type="GO" id="GO:0071972">
    <property type="term" value="F:peptidoglycan L,D-transpeptidase activity"/>
    <property type="evidence" value="ECO:0007669"/>
    <property type="project" value="TreeGrafter"/>
</dbReference>
<evidence type="ECO:0000313" key="12">
    <source>
        <dbReference type="Proteomes" id="UP000266906"/>
    </source>
</evidence>
<dbReference type="Gene3D" id="2.60.40.3710">
    <property type="match status" value="1"/>
</dbReference>
<dbReference type="RefSeq" id="WP_123818006.1">
    <property type="nucleotide sequence ID" value="NZ_RJVJ01000001.1"/>
</dbReference>
<keyword evidence="11" id="KW-0449">Lipoprotein</keyword>
<dbReference type="AlphaFoldDB" id="A0A3N4RM33"/>
<evidence type="ECO:0000256" key="5">
    <source>
        <dbReference type="ARBA" id="ARBA00023315"/>
    </source>
</evidence>
<dbReference type="UniPathway" id="UPA00219"/>
<dbReference type="GO" id="GO:0071555">
    <property type="term" value="P:cell wall organization"/>
    <property type="evidence" value="ECO:0007669"/>
    <property type="project" value="UniProtKB-UniRule"/>
</dbReference>
<accession>A0A3N4RM33</accession>
<dbReference type="InterPro" id="IPR038063">
    <property type="entry name" value="Transpep_catalytic_dom"/>
</dbReference>
<dbReference type="SUPFAM" id="SSF141523">
    <property type="entry name" value="L,D-transpeptidase catalytic domain-like"/>
    <property type="match status" value="1"/>
</dbReference>
<organism evidence="11 12">
    <name type="scientific">Kitasatospora cineracea</name>
    <dbReference type="NCBI Taxonomy" id="88074"/>
    <lineage>
        <taxon>Bacteria</taxon>
        <taxon>Bacillati</taxon>
        <taxon>Actinomycetota</taxon>
        <taxon>Actinomycetes</taxon>
        <taxon>Kitasatosporales</taxon>
        <taxon>Streptomycetaceae</taxon>
        <taxon>Kitasatospora</taxon>
    </lineage>
</organism>
<keyword evidence="8" id="KW-0732">Signal</keyword>
<keyword evidence="6 7" id="KW-0961">Cell wall biogenesis/degradation</keyword>
<name>A0A3N4RM33_9ACTN</name>
<dbReference type="Gene3D" id="2.60.40.3780">
    <property type="match status" value="1"/>
</dbReference>
<dbReference type="GO" id="GO:0018104">
    <property type="term" value="P:peptidoglycan-protein cross-linking"/>
    <property type="evidence" value="ECO:0007669"/>
    <property type="project" value="TreeGrafter"/>
</dbReference>
<keyword evidence="2" id="KW-0808">Transferase</keyword>
<keyword evidence="5" id="KW-0012">Acyltransferase</keyword>
<dbReference type="InterPro" id="IPR050979">
    <property type="entry name" value="LD-transpeptidase"/>
</dbReference>
<evidence type="ECO:0000313" key="10">
    <source>
        <dbReference type="EMBL" id="ROR43516.1"/>
    </source>
</evidence>
<dbReference type="InterPro" id="IPR041280">
    <property type="entry name" value="Big_10"/>
</dbReference>
<evidence type="ECO:0000256" key="7">
    <source>
        <dbReference type="PROSITE-ProRule" id="PRU01373"/>
    </source>
</evidence>
<dbReference type="GO" id="GO:0016746">
    <property type="term" value="F:acyltransferase activity"/>
    <property type="evidence" value="ECO:0007669"/>
    <property type="project" value="UniProtKB-KW"/>
</dbReference>